<gene>
    <name evidence="1" type="ORF">R1sor_013455</name>
</gene>
<reference evidence="1 2" key="1">
    <citation type="submission" date="2024-09" db="EMBL/GenBank/DDBJ databases">
        <title>Chromosome-scale assembly of Riccia sorocarpa.</title>
        <authorList>
            <person name="Paukszto L."/>
        </authorList>
    </citation>
    <scope>NUCLEOTIDE SEQUENCE [LARGE SCALE GENOMIC DNA]</scope>
    <source>
        <strain evidence="1">LP-2024</strain>
        <tissue evidence="1">Aerial parts of the thallus</tissue>
    </source>
</reference>
<organism evidence="1 2">
    <name type="scientific">Riccia sorocarpa</name>
    <dbReference type="NCBI Taxonomy" id="122646"/>
    <lineage>
        <taxon>Eukaryota</taxon>
        <taxon>Viridiplantae</taxon>
        <taxon>Streptophyta</taxon>
        <taxon>Embryophyta</taxon>
        <taxon>Marchantiophyta</taxon>
        <taxon>Marchantiopsida</taxon>
        <taxon>Marchantiidae</taxon>
        <taxon>Marchantiales</taxon>
        <taxon>Ricciaceae</taxon>
        <taxon>Riccia</taxon>
    </lineage>
</organism>
<keyword evidence="2" id="KW-1185">Reference proteome</keyword>
<dbReference type="AlphaFoldDB" id="A0ABD3HAQ2"/>
<name>A0ABD3HAQ2_9MARC</name>
<comment type="caution">
    <text evidence="1">The sequence shown here is derived from an EMBL/GenBank/DDBJ whole genome shotgun (WGS) entry which is preliminary data.</text>
</comment>
<accession>A0ABD3HAQ2</accession>
<dbReference type="EMBL" id="JBJQOH010000004">
    <property type="protein sequence ID" value="KAL3687146.1"/>
    <property type="molecule type" value="Genomic_DNA"/>
</dbReference>
<evidence type="ECO:0000313" key="2">
    <source>
        <dbReference type="Proteomes" id="UP001633002"/>
    </source>
</evidence>
<protein>
    <submittedName>
        <fullName evidence="1">Uncharacterized protein</fullName>
    </submittedName>
</protein>
<evidence type="ECO:0000313" key="1">
    <source>
        <dbReference type="EMBL" id="KAL3687146.1"/>
    </source>
</evidence>
<sequence length="126" mass="14764">MQDNISRHEADGVSSEVIAELKQDRERLEREIKVLEEMSISEFLHKKEEFFETVVKSAWEEAARIAKHKHMLIQELDVAFRQTRMVHQDRWREFALIGIASSAVWHHPLPDVQDAMLGVTIDDDRT</sequence>
<dbReference type="Proteomes" id="UP001633002">
    <property type="component" value="Unassembled WGS sequence"/>
</dbReference>
<proteinExistence type="predicted"/>